<comment type="caution">
    <text evidence="6">The sequence shown here is derived from an EMBL/GenBank/DDBJ whole genome shotgun (WGS) entry which is preliminary data.</text>
</comment>
<evidence type="ECO:0000256" key="4">
    <source>
        <dbReference type="ARBA" id="ARBA00022840"/>
    </source>
</evidence>
<dbReference type="Proteomes" id="UP000318834">
    <property type="component" value="Unassembled WGS sequence"/>
</dbReference>
<gene>
    <name evidence="6" type="ORF">E6H05_08705</name>
</gene>
<feature type="domain" description="ABC transporter" evidence="5">
    <location>
        <begin position="6"/>
        <end position="250"/>
    </location>
</feature>
<dbReference type="Pfam" id="PF13732">
    <property type="entry name" value="DrrA1-3_C"/>
    <property type="match status" value="1"/>
</dbReference>
<evidence type="ECO:0000256" key="3">
    <source>
        <dbReference type="ARBA" id="ARBA00022741"/>
    </source>
</evidence>
<dbReference type="InterPro" id="IPR025302">
    <property type="entry name" value="DrrA1/2-like_C"/>
</dbReference>
<proteinExistence type="inferred from homology"/>
<name>A0A537IRE0_9BACT</name>
<keyword evidence="3" id="KW-0547">Nucleotide-binding</keyword>
<dbReference type="InterPro" id="IPR003593">
    <property type="entry name" value="AAA+_ATPase"/>
</dbReference>
<dbReference type="PANTHER" id="PTHR42711:SF5">
    <property type="entry name" value="ABC TRANSPORTER ATP-BINDING PROTEIN NATA"/>
    <property type="match status" value="1"/>
</dbReference>
<protein>
    <submittedName>
        <fullName evidence="6">ABC transporter ATP-binding protein</fullName>
    </submittedName>
</protein>
<dbReference type="Pfam" id="PF00005">
    <property type="entry name" value="ABC_tran"/>
    <property type="match status" value="1"/>
</dbReference>
<dbReference type="InterPro" id="IPR050763">
    <property type="entry name" value="ABC_transporter_ATP-binding"/>
</dbReference>
<dbReference type="InterPro" id="IPR027417">
    <property type="entry name" value="P-loop_NTPase"/>
</dbReference>
<dbReference type="Gene3D" id="3.40.50.300">
    <property type="entry name" value="P-loop containing nucleotide triphosphate hydrolases"/>
    <property type="match status" value="1"/>
</dbReference>
<keyword evidence="2" id="KW-0813">Transport</keyword>
<dbReference type="GO" id="GO:0016887">
    <property type="term" value="F:ATP hydrolysis activity"/>
    <property type="evidence" value="ECO:0007669"/>
    <property type="project" value="InterPro"/>
</dbReference>
<evidence type="ECO:0000313" key="7">
    <source>
        <dbReference type="Proteomes" id="UP000318834"/>
    </source>
</evidence>
<evidence type="ECO:0000256" key="2">
    <source>
        <dbReference type="ARBA" id="ARBA00022448"/>
    </source>
</evidence>
<evidence type="ECO:0000313" key="6">
    <source>
        <dbReference type="EMBL" id="TMI73874.1"/>
    </source>
</evidence>
<organism evidence="6 7">
    <name type="scientific">Candidatus Segetimicrobium genomatis</name>
    <dbReference type="NCBI Taxonomy" id="2569760"/>
    <lineage>
        <taxon>Bacteria</taxon>
        <taxon>Bacillati</taxon>
        <taxon>Candidatus Sysuimicrobiota</taxon>
        <taxon>Candidatus Sysuimicrobiia</taxon>
        <taxon>Candidatus Sysuimicrobiales</taxon>
        <taxon>Candidatus Segetimicrobiaceae</taxon>
        <taxon>Candidatus Segetimicrobium</taxon>
    </lineage>
</organism>
<dbReference type="AlphaFoldDB" id="A0A537IRE0"/>
<dbReference type="InterPro" id="IPR003439">
    <property type="entry name" value="ABC_transporter-like_ATP-bd"/>
</dbReference>
<comment type="similarity">
    <text evidence="1">Belongs to the ABC transporter superfamily.</text>
</comment>
<keyword evidence="4 6" id="KW-0067">ATP-binding</keyword>
<dbReference type="EMBL" id="VBAP01000062">
    <property type="protein sequence ID" value="TMI73874.1"/>
    <property type="molecule type" value="Genomic_DNA"/>
</dbReference>
<sequence length="335" mass="36715">MSNLAIETQDLVRTYRARKAPGNPLGAPVVALDGVTLDIPPGEFFGLLGPNGAGKTTFIKVLVTLLLPTSGSARVAGFDVVGQAQQVRERISMVSGGEHSGYGLLTVREQLWMFSQFYGMPTRTALARIDELLRVVGLYEERSRRVSALSTGMRQKMNMVRGLLPDPEILFLDEPTVGLDVEAARDVRAYIKEWIHAAPGRTILLTTHYMHEAEELCDRVAIIHKGRIVACDTPAALRRRTAGGTYFILTTEPLDGTAWVSQVPGVQRADARASDGRTELRLQLADDGVIAGVVKALADRERRIFSLQKIEPSLEDVFVQIVGRRLEEADEGGRA</sequence>
<evidence type="ECO:0000256" key="1">
    <source>
        <dbReference type="ARBA" id="ARBA00005417"/>
    </source>
</evidence>
<dbReference type="PROSITE" id="PS50893">
    <property type="entry name" value="ABC_TRANSPORTER_2"/>
    <property type="match status" value="1"/>
</dbReference>
<reference evidence="6 7" key="1">
    <citation type="journal article" date="2019" name="Nat. Microbiol.">
        <title>Mediterranean grassland soil C-N compound turnover is dependent on rainfall and depth, and is mediated by genomically divergent microorganisms.</title>
        <authorList>
            <person name="Diamond S."/>
            <person name="Andeer P.F."/>
            <person name="Li Z."/>
            <person name="Crits-Christoph A."/>
            <person name="Burstein D."/>
            <person name="Anantharaman K."/>
            <person name="Lane K.R."/>
            <person name="Thomas B.C."/>
            <person name="Pan C."/>
            <person name="Northen T.R."/>
            <person name="Banfield J.F."/>
        </authorList>
    </citation>
    <scope>NUCLEOTIDE SEQUENCE [LARGE SCALE GENOMIC DNA]</scope>
    <source>
        <strain evidence="6">NP_8</strain>
    </source>
</reference>
<accession>A0A537IRE0</accession>
<evidence type="ECO:0000259" key="5">
    <source>
        <dbReference type="PROSITE" id="PS50893"/>
    </source>
</evidence>
<dbReference type="GO" id="GO:0005524">
    <property type="term" value="F:ATP binding"/>
    <property type="evidence" value="ECO:0007669"/>
    <property type="project" value="UniProtKB-KW"/>
</dbReference>
<dbReference type="SMART" id="SM00382">
    <property type="entry name" value="AAA"/>
    <property type="match status" value="1"/>
</dbReference>
<dbReference type="PANTHER" id="PTHR42711">
    <property type="entry name" value="ABC TRANSPORTER ATP-BINDING PROTEIN"/>
    <property type="match status" value="1"/>
</dbReference>
<dbReference type="SUPFAM" id="SSF52540">
    <property type="entry name" value="P-loop containing nucleoside triphosphate hydrolases"/>
    <property type="match status" value="1"/>
</dbReference>